<organism evidence="1 2">
    <name type="scientific">Panagrolaimus sp. JU765</name>
    <dbReference type="NCBI Taxonomy" id="591449"/>
    <lineage>
        <taxon>Eukaryota</taxon>
        <taxon>Metazoa</taxon>
        <taxon>Ecdysozoa</taxon>
        <taxon>Nematoda</taxon>
        <taxon>Chromadorea</taxon>
        <taxon>Rhabditida</taxon>
        <taxon>Tylenchina</taxon>
        <taxon>Panagrolaimomorpha</taxon>
        <taxon>Panagrolaimoidea</taxon>
        <taxon>Panagrolaimidae</taxon>
        <taxon>Panagrolaimus</taxon>
    </lineage>
</organism>
<protein>
    <submittedName>
        <fullName evidence="2">Uncharacterized protein</fullName>
    </submittedName>
</protein>
<dbReference type="WBParaSite" id="JU765_v2.g1943.t1">
    <property type="protein sequence ID" value="JU765_v2.g1943.t1"/>
    <property type="gene ID" value="JU765_v2.g1943"/>
</dbReference>
<sequence>MSKRTYDLNRILIRSLVFQILVPIFSIVVPFSAGITIVWLKFSKTEAINPWIFQIGTTHAILNSFTMMAVI</sequence>
<evidence type="ECO:0000313" key="2">
    <source>
        <dbReference type="WBParaSite" id="JU765_v2.g1943.t1"/>
    </source>
</evidence>
<evidence type="ECO:0000313" key="1">
    <source>
        <dbReference type="Proteomes" id="UP000887576"/>
    </source>
</evidence>
<proteinExistence type="predicted"/>
<dbReference type="Proteomes" id="UP000887576">
    <property type="component" value="Unplaced"/>
</dbReference>
<name>A0AC34QTU0_9BILA</name>
<reference evidence="2" key="1">
    <citation type="submission" date="2025-08" db="UniProtKB">
        <authorList>
            <consortium name="WormBaseParasite"/>
        </authorList>
    </citation>
    <scope>IDENTIFICATION</scope>
</reference>
<accession>A0AC34QTU0</accession>